<name>A0A0D8XUH2_DICVI</name>
<feature type="domain" description="Ig-like" evidence="1">
    <location>
        <begin position="1744"/>
        <end position="1842"/>
    </location>
</feature>
<dbReference type="FunFam" id="2.60.40.10:FF:000119">
    <property type="entry name" value="Sallimus, isoform P"/>
    <property type="match status" value="5"/>
</dbReference>
<evidence type="ECO:0000259" key="1">
    <source>
        <dbReference type="PROSITE" id="PS50835"/>
    </source>
</evidence>
<dbReference type="SUPFAM" id="SSF48726">
    <property type="entry name" value="Immunoglobulin"/>
    <property type="match status" value="17"/>
</dbReference>
<evidence type="ECO:0000313" key="2">
    <source>
        <dbReference type="EMBL" id="KJH46031.1"/>
    </source>
</evidence>
<dbReference type="STRING" id="29172.A0A0D8XUH2"/>
<feature type="domain" description="Ig-like" evidence="1">
    <location>
        <begin position="133"/>
        <end position="224"/>
    </location>
</feature>
<feature type="domain" description="Ig-like" evidence="1">
    <location>
        <begin position="1330"/>
        <end position="1421"/>
    </location>
</feature>
<dbReference type="FunFam" id="2.60.40.10:FF:002222">
    <property type="entry name" value="KETtiN (Drosophila actin-binding) homolog"/>
    <property type="match status" value="1"/>
</dbReference>
<keyword evidence="3" id="KW-1185">Reference proteome</keyword>
<dbReference type="Proteomes" id="UP000053766">
    <property type="component" value="Unassembled WGS sequence"/>
</dbReference>
<protein>
    <submittedName>
        <fullName evidence="2">Immunoglobulin I-set domain protein</fullName>
    </submittedName>
</protein>
<feature type="domain" description="Ig-like" evidence="1">
    <location>
        <begin position="781"/>
        <end position="871"/>
    </location>
</feature>
<dbReference type="SMART" id="SM00409">
    <property type="entry name" value="IG"/>
    <property type="match status" value="17"/>
</dbReference>
<reference evidence="2 3" key="1">
    <citation type="submission" date="2013-11" db="EMBL/GenBank/DDBJ databases">
        <title>Draft genome of the bovine lungworm Dictyocaulus viviparus.</title>
        <authorList>
            <person name="Mitreva M."/>
        </authorList>
    </citation>
    <scope>NUCLEOTIDE SEQUENCE [LARGE SCALE GENOMIC DNA]</scope>
    <source>
        <strain evidence="2 3">HannoverDv2000</strain>
    </source>
</reference>
<dbReference type="Pfam" id="PF07679">
    <property type="entry name" value="I-set"/>
    <property type="match status" value="17"/>
</dbReference>
<dbReference type="PROSITE" id="PS50835">
    <property type="entry name" value="IG_LIKE"/>
    <property type="match status" value="16"/>
</dbReference>
<dbReference type="PANTHER" id="PTHR47633:SF4">
    <property type="entry name" value="MYOPALLADIN ISOFORM X1"/>
    <property type="match status" value="1"/>
</dbReference>
<dbReference type="InterPro" id="IPR007110">
    <property type="entry name" value="Ig-like_dom"/>
</dbReference>
<feature type="domain" description="Ig-like" evidence="1">
    <location>
        <begin position="1177"/>
        <end position="1270"/>
    </location>
</feature>
<dbReference type="EMBL" id="KN716373">
    <property type="protein sequence ID" value="KJH46031.1"/>
    <property type="molecule type" value="Genomic_DNA"/>
</dbReference>
<feature type="domain" description="Ig-like" evidence="1">
    <location>
        <begin position="1885"/>
        <end position="1976"/>
    </location>
</feature>
<feature type="domain" description="Ig-like" evidence="1">
    <location>
        <begin position="1462"/>
        <end position="1562"/>
    </location>
</feature>
<dbReference type="SMART" id="SM00408">
    <property type="entry name" value="IGc2"/>
    <property type="match status" value="9"/>
</dbReference>
<dbReference type="FunFam" id="2.60.40.10:FF:000962">
    <property type="entry name" value="titin isoform X1"/>
    <property type="match status" value="6"/>
</dbReference>
<feature type="domain" description="Ig-like" evidence="1">
    <location>
        <begin position="397"/>
        <end position="490"/>
    </location>
</feature>
<dbReference type="FunFam" id="2.60.40.10:FF:001843">
    <property type="entry name" value="KETtiN (Drosophila actin-binding) homolog"/>
    <property type="match status" value="1"/>
</dbReference>
<accession>A0A0D8XUH2</accession>
<dbReference type="InterPro" id="IPR003598">
    <property type="entry name" value="Ig_sub2"/>
</dbReference>
<dbReference type="InterPro" id="IPR036179">
    <property type="entry name" value="Ig-like_dom_sf"/>
</dbReference>
<dbReference type="InterPro" id="IPR013098">
    <property type="entry name" value="Ig_I-set"/>
</dbReference>
<dbReference type="OrthoDB" id="6612025at2759"/>
<feature type="domain" description="Ig-like" evidence="1">
    <location>
        <begin position="265"/>
        <end position="359"/>
    </location>
</feature>
<feature type="domain" description="Ig-like" evidence="1">
    <location>
        <begin position="531"/>
        <end position="622"/>
    </location>
</feature>
<feature type="domain" description="Ig-like" evidence="1">
    <location>
        <begin position="2151"/>
        <end position="2242"/>
    </location>
</feature>
<feature type="domain" description="Ig-like" evidence="1">
    <location>
        <begin position="2252"/>
        <end position="2344"/>
    </location>
</feature>
<dbReference type="PANTHER" id="PTHR47633">
    <property type="entry name" value="IMMUNOGLOBULIN"/>
    <property type="match status" value="1"/>
</dbReference>
<feature type="domain" description="Ig-like" evidence="1">
    <location>
        <begin position="1044"/>
        <end position="1135"/>
    </location>
</feature>
<sequence length="2392" mass="269264">MNSFYLRRNCHENDRWDEDDDVDHPKASNHFLNDTDATKIYGRIRLNIPTIQNPKKNESKRQLCRCSGQPSHNIHMELMNLSSSAKDAILGQVQHPKSYERIQEIEAPKPPKQDLPDAPKQACSISFIIDYTPVFVKPLGPPIQCVEGDNIYLEAQVAPIDDNTLTYEWLVNGRPLMKAHRFVLSQDFGYIALNILYCYPEDSGTYTLVVRNAAGEVQSNVDIDCRIDGVNYSDSFHPNSLQRIKELETPCQRAEPAPEKPKEQPAILKPLPPKLDVVHESQTLHLEAQVYPTDDNSLKYEWLHNGQPLKASSRYRLLNDFGYVTLDIDYVIAEDAGKYTLVVNNPAGRAETSCEFEVERLKSIQDDTAHPESLKRIQEIEQIQPAKPSEEDIVMEPPVFTQQLTGPSEVLKEGQSVHMDCVLQPINDPNLKIEWFCDGRPLMFGSRIRTIHDFGYVGLEFLHIHPEDTGIYTCRATNASGEANTQFKLECKPKRNIYLDTYHESSWAKIQEMENREEIREPSPEMSFPPPTFTEQLQNIDGANEADVVRLDCRLLPVNDPTLKVFWTVNGNPIPEASRFMPSRNFDYVSLDILGLYPEDSGVYTCQAVSDFGEAATSCTVKCAPTKSLLLDPQHEESWTRVQEIENRRPPERVYEEPEKLPPRFIVPLQGDMGELPEGSAIHMEFHNGMPLTNGHRFRTAHDFSHVSLDILYAFEQDTGDWTCVARNELGEANTAAHFTVLPRGIIYSDPQHPQSWTRIQELEAPKLPPAEVPEKEHDIPQFLQPMESLERIEFQPAHFETKIQPVADPNMVVQWYKDGQPLHNGNRFKLTCDFGCVALDIAHTVPEDSGIYAVKAINKKGEASVEANLTVRANDIILSEPQHDESWRKIQILEAPVTPGEEMPDRKYGPPHFLRQLNNVSDVVEGQPAHFEAQYEPFTHPQTTVQWFLNGKPLAASSRRILRNDFGLVTLDLQYVLDEDKGEYSVLVRNPEGEDRTSGHLSCTVRASIFKDPLHESSWKRIQEIETPRAPLPEAESPQYSKPSFTQPLQSIADLPEGSTALLEARVIPINDPNLKIQWFFNDSPLQDSNWIATNNDFGNVSLRIAPVYSRHSGVYSCKATNDQGVAVTSASIAVRGSDGLLLDSVHPASLQKVRDLEAIDKYAPIEAPEREYGKPQWIQPFNNVDNVEEGQVVELHGLVEPSGDPNLHVEWLLNGKPLMNANRFRQEHEFGNVILTIVHTLPHDSGVYTCRAYNHYGDASTSATVKVADRQLVRQKLKKLKNEHEDSKVMNVFYLSLNILSLGKEYKNLKRPRQVVEEVEEVVHREKPNFITHLQSVEDIQEGAPVHLEATFQPARDSELKAVWQKNGQPLGASQLIQTHTELGWATLDISSANEDHNGIYTLTISNPEGEAVSTASVKVICSAPVIGGTQHEESWRQIQILEAPREPSPEAPPPVYDTPSITAHIQDQKTTKQMLSLKECNEGDHIHFEATIQPINDPNLTVQWFRNSQPLAHGSKYVITQDFGVCTLDIVYTFPEDQGIYQLKISNAQGEAVSSATLKCHGKDAILGDTQHAESWARIQEIEAPKPKLEEVESVPKPPPRFISPVTSPKQLIEGQPAHFEATIEPIDDPNLQVTWYLNGTPSMKHYYWHDLYKIYVIFKHVPNSSRQKMINDFGWIIMDINQAEVRDSGEWTCVAKNAAGEAQCSATLTFADAMLDSLNPQSLERIREIEAEKPAVPEQPSIVYPAPVFTSPLSVQGALEEYGSAHLQAQFTPIHDPNMKVQWLRDGQPISHSNRHKIVNDFGFAVLDIIHLLAHDNGEYTCKIHNAAGEAVSSAKISVEPSSGLILHPQSEQKAKAVEELEEFLHQRPEEVPETVKEVMPVFIEPLSAPVECEEGDRAHFTARYEPINDNKLQVQWFHDGRPLKTGSRVKTISDFGYVVLEISPVYPEDSGDYSCRAINNVGEAVTSTHLSCSPKERIIKESQLPQYMSGAQTRIKEIEAPRPIPEELPEIDHGPPKFTTQLVSPPELSEGQVAHLETQITPVADPSLKIEWFHDGNPVKHSNRMKMIHDFGFVVLELSPSEPQDSGKWTCRATNKNGSDEVVGSGGVSYEWQSPAQRKERITELDQWISRPKQELELPPVDYGPPRFTQDLSDLGTLNEADATAFVCVLEPIGDPTLQVNWEHNGHPIPYSNRISCTNDFGVATLLIKHLISADSGEYKCIAKNAKGIAETTGKVVVESLTQVDAPQIVQPLVEHIDSTLEGDSIHLECRVIPINDPRLKVQWYRNGEPLPEASRFKTLFEFGFVSLDILYAYPEDNGVYELVATNDKGEARTKSQITVLPRPALDYTPQAISGTHQDNLESHFRQYSTQILHLSAEDSYEETKQR</sequence>
<gene>
    <name evidence="2" type="ORF">DICVIV_07917</name>
</gene>
<dbReference type="FunFam" id="2.60.40.10:FF:002009">
    <property type="match status" value="1"/>
</dbReference>
<evidence type="ECO:0000313" key="3">
    <source>
        <dbReference type="Proteomes" id="UP000053766"/>
    </source>
</evidence>
<dbReference type="InterPro" id="IPR013783">
    <property type="entry name" value="Ig-like_fold"/>
</dbReference>
<proteinExistence type="predicted"/>
<feature type="domain" description="Ig-like" evidence="1">
    <location>
        <begin position="2021"/>
        <end position="2114"/>
    </location>
</feature>
<feature type="domain" description="Ig-like" evidence="1">
    <location>
        <begin position="1603"/>
        <end position="1713"/>
    </location>
</feature>
<dbReference type="Gene3D" id="2.60.40.10">
    <property type="entry name" value="Immunoglobulins"/>
    <property type="match status" value="17"/>
</dbReference>
<dbReference type="InterPro" id="IPR003599">
    <property type="entry name" value="Ig_sub"/>
</dbReference>
<organism evidence="2 3">
    <name type="scientific">Dictyocaulus viviparus</name>
    <name type="common">Bovine lungworm</name>
    <dbReference type="NCBI Taxonomy" id="29172"/>
    <lineage>
        <taxon>Eukaryota</taxon>
        <taxon>Metazoa</taxon>
        <taxon>Ecdysozoa</taxon>
        <taxon>Nematoda</taxon>
        <taxon>Chromadorea</taxon>
        <taxon>Rhabditida</taxon>
        <taxon>Rhabditina</taxon>
        <taxon>Rhabditomorpha</taxon>
        <taxon>Strongyloidea</taxon>
        <taxon>Metastrongylidae</taxon>
        <taxon>Dictyocaulus</taxon>
    </lineage>
</organism>
<reference evidence="3" key="2">
    <citation type="journal article" date="2016" name="Sci. Rep.">
        <title>Dictyocaulus viviparus genome, variome and transcriptome elucidate lungworm biology and support future intervention.</title>
        <authorList>
            <person name="McNulty S.N."/>
            <person name="Strube C."/>
            <person name="Rosa B.A."/>
            <person name="Martin J.C."/>
            <person name="Tyagi R."/>
            <person name="Choi Y.J."/>
            <person name="Wang Q."/>
            <person name="Hallsworth Pepin K."/>
            <person name="Zhang X."/>
            <person name="Ozersky P."/>
            <person name="Wilson R.K."/>
            <person name="Sternberg P.W."/>
            <person name="Gasser R.B."/>
            <person name="Mitreva M."/>
        </authorList>
    </citation>
    <scope>NUCLEOTIDE SEQUENCE [LARGE SCALE GENOMIC DNA]</scope>
    <source>
        <strain evidence="3">HannoverDv2000</strain>
    </source>
</reference>
<feature type="domain" description="Ig-like" evidence="1">
    <location>
        <begin position="912"/>
        <end position="1003"/>
    </location>
</feature>